<reference evidence="1" key="1">
    <citation type="submission" date="2023-03" db="EMBL/GenBank/DDBJ databases">
        <title>Amycolatopsis taiwanensis NBRC 103393.</title>
        <authorList>
            <person name="Ichikawa N."/>
            <person name="Sato H."/>
            <person name="Tonouchi N."/>
        </authorList>
    </citation>
    <scope>NUCLEOTIDE SEQUENCE</scope>
    <source>
        <strain evidence="1">NBRC 103393</strain>
    </source>
</reference>
<dbReference type="Proteomes" id="UP001165136">
    <property type="component" value="Unassembled WGS sequence"/>
</dbReference>
<comment type="caution">
    <text evidence="1">The sequence shown here is derived from an EMBL/GenBank/DDBJ whole genome shotgun (WGS) entry which is preliminary data.</text>
</comment>
<accession>A0A9W6R6C5</accession>
<dbReference type="EMBL" id="BSTI01000021">
    <property type="protein sequence ID" value="GLY70256.1"/>
    <property type="molecule type" value="Genomic_DNA"/>
</dbReference>
<proteinExistence type="predicted"/>
<protein>
    <recommendedName>
        <fullName evidence="3">DUF1524 domain-containing protein</fullName>
    </recommendedName>
</protein>
<dbReference type="AlphaFoldDB" id="A0A9W6R6C5"/>
<evidence type="ECO:0008006" key="3">
    <source>
        <dbReference type="Google" id="ProtNLM"/>
    </source>
</evidence>
<keyword evidence="2" id="KW-1185">Reference proteome</keyword>
<organism evidence="1 2">
    <name type="scientific">Amycolatopsis taiwanensis</name>
    <dbReference type="NCBI Taxonomy" id="342230"/>
    <lineage>
        <taxon>Bacteria</taxon>
        <taxon>Bacillati</taxon>
        <taxon>Actinomycetota</taxon>
        <taxon>Actinomycetes</taxon>
        <taxon>Pseudonocardiales</taxon>
        <taxon>Pseudonocardiaceae</taxon>
        <taxon>Amycolatopsis</taxon>
    </lineage>
</organism>
<sequence length="281" mass="32387">MVDLHSLVLGWFESRDLFHKIGYLVARWTSFSDLIELSRDKPKSRFEAELDRFIRNDLRLSEAALRDLSYFSDKASRALLLMNIKTIRQRQHSSERYSFREHALGHWSLEHVHAQNAERLNRAEQWQEWLRLHRRALAALDEIGQAEKEPVLAMVDEVLAKPAITEADFRPLELQLTELLSVGGDLSDGGVDSIANLALLDGDDNSALSNSVFAVKRAAVLDRDRRGSYIPVCTRNVFLKYYSPADEHQMHFWSAQDREHYLDEIVSVLRDYLLPAKEATL</sequence>
<dbReference type="RefSeq" id="WP_285489492.1">
    <property type="nucleotide sequence ID" value="NZ_BSTI01000021.1"/>
</dbReference>
<gene>
    <name evidence="1" type="ORF">Atai01_68750</name>
</gene>
<evidence type="ECO:0000313" key="1">
    <source>
        <dbReference type="EMBL" id="GLY70256.1"/>
    </source>
</evidence>
<name>A0A9W6R6C5_9PSEU</name>
<evidence type="ECO:0000313" key="2">
    <source>
        <dbReference type="Proteomes" id="UP001165136"/>
    </source>
</evidence>